<comment type="caution">
    <text evidence="1">The sequence shown here is derived from an EMBL/GenBank/DDBJ whole genome shotgun (WGS) entry which is preliminary data.</text>
</comment>
<dbReference type="EMBL" id="CATQJL010000112">
    <property type="protein sequence ID" value="CAJ0595681.1"/>
    <property type="molecule type" value="Genomic_DNA"/>
</dbReference>
<protein>
    <submittedName>
        <fullName evidence="1">Uncharacterized protein</fullName>
    </submittedName>
</protein>
<evidence type="ECO:0000313" key="2">
    <source>
        <dbReference type="Proteomes" id="UP001176961"/>
    </source>
</evidence>
<gene>
    <name evidence="1" type="ORF">CYNAS_LOCUS7664</name>
</gene>
<organism evidence="1 2">
    <name type="scientific">Cylicocyclus nassatus</name>
    <name type="common">Nematode worm</name>
    <dbReference type="NCBI Taxonomy" id="53992"/>
    <lineage>
        <taxon>Eukaryota</taxon>
        <taxon>Metazoa</taxon>
        <taxon>Ecdysozoa</taxon>
        <taxon>Nematoda</taxon>
        <taxon>Chromadorea</taxon>
        <taxon>Rhabditida</taxon>
        <taxon>Rhabditina</taxon>
        <taxon>Rhabditomorpha</taxon>
        <taxon>Strongyloidea</taxon>
        <taxon>Strongylidae</taxon>
        <taxon>Cylicocyclus</taxon>
    </lineage>
</organism>
<proteinExistence type="predicted"/>
<dbReference type="AlphaFoldDB" id="A0AA36GP00"/>
<dbReference type="Proteomes" id="UP001176961">
    <property type="component" value="Unassembled WGS sequence"/>
</dbReference>
<evidence type="ECO:0000313" key="1">
    <source>
        <dbReference type="EMBL" id="CAJ0595681.1"/>
    </source>
</evidence>
<reference evidence="1" key="1">
    <citation type="submission" date="2023-07" db="EMBL/GenBank/DDBJ databases">
        <authorList>
            <consortium name="CYATHOMIX"/>
        </authorList>
    </citation>
    <scope>NUCLEOTIDE SEQUENCE</scope>
    <source>
        <strain evidence="1">N/A</strain>
    </source>
</reference>
<accession>A0AA36GP00</accession>
<sequence>MVVTPFQAYRIETKTGPHAAFHNAYSYKLPKLGDNDIDTEEDNCALDPILLAAIISSFNELELKIFGRSFRSVSSNEIDEKKAEDQILMDHCDIYDIAKQLAEDYCSGSTVDCEKACAIKTWKSTNMLDLSEHYRTVVKTSGTKPLEVWKAAASGWKGGQLEQKLLFSAAAGCGHAICQENVTVVCLLEHVIISNYWNFEMDDASLSDEVDEAKEQQEAEIVKEPIREEPEREELLIPEESRLHLRALGSCSGT</sequence>
<keyword evidence="2" id="KW-1185">Reference proteome</keyword>
<name>A0AA36GP00_CYLNA</name>